<organism evidence="2 3">
    <name type="scientific">Trichonephila inaurata madagascariensis</name>
    <dbReference type="NCBI Taxonomy" id="2747483"/>
    <lineage>
        <taxon>Eukaryota</taxon>
        <taxon>Metazoa</taxon>
        <taxon>Ecdysozoa</taxon>
        <taxon>Arthropoda</taxon>
        <taxon>Chelicerata</taxon>
        <taxon>Arachnida</taxon>
        <taxon>Araneae</taxon>
        <taxon>Araneomorphae</taxon>
        <taxon>Entelegynae</taxon>
        <taxon>Araneoidea</taxon>
        <taxon>Nephilidae</taxon>
        <taxon>Trichonephila</taxon>
        <taxon>Trichonephila inaurata</taxon>
    </lineage>
</organism>
<evidence type="ECO:0000313" key="2">
    <source>
        <dbReference type="EMBL" id="GFY47721.1"/>
    </source>
</evidence>
<sequence length="80" mass="8682">MKIISFTNICVYILIFLPNQIQGFACKTEICNVFPAMGPICCIFMQTCCDIAVQRLQGSFVKPLSECKTSATAAAAASPR</sequence>
<keyword evidence="1" id="KW-0732">Signal</keyword>
<reference evidence="2" key="1">
    <citation type="submission" date="2020-08" db="EMBL/GenBank/DDBJ databases">
        <title>Multicomponent nature underlies the extraordinary mechanical properties of spider dragline silk.</title>
        <authorList>
            <person name="Kono N."/>
            <person name="Nakamura H."/>
            <person name="Mori M."/>
            <person name="Yoshida Y."/>
            <person name="Ohtoshi R."/>
            <person name="Malay A.D."/>
            <person name="Moran D.A.P."/>
            <person name="Tomita M."/>
            <person name="Numata K."/>
            <person name="Arakawa K."/>
        </authorList>
    </citation>
    <scope>NUCLEOTIDE SEQUENCE</scope>
</reference>
<feature type="chain" id="PRO_5036477337" evidence="1">
    <location>
        <begin position="24"/>
        <end position="80"/>
    </location>
</feature>
<dbReference type="OrthoDB" id="6430122at2759"/>
<name>A0A8X6X7N6_9ARAC</name>
<dbReference type="AlphaFoldDB" id="A0A8X6X7N6"/>
<dbReference type="EMBL" id="BMAV01006073">
    <property type="protein sequence ID" value="GFY47721.1"/>
    <property type="molecule type" value="Genomic_DNA"/>
</dbReference>
<accession>A0A8X6X7N6</accession>
<evidence type="ECO:0000256" key="1">
    <source>
        <dbReference type="SAM" id="SignalP"/>
    </source>
</evidence>
<evidence type="ECO:0000313" key="3">
    <source>
        <dbReference type="Proteomes" id="UP000886998"/>
    </source>
</evidence>
<dbReference type="Proteomes" id="UP000886998">
    <property type="component" value="Unassembled WGS sequence"/>
</dbReference>
<feature type="signal peptide" evidence="1">
    <location>
        <begin position="1"/>
        <end position="23"/>
    </location>
</feature>
<gene>
    <name evidence="2" type="ORF">TNIN_71711</name>
</gene>
<proteinExistence type="predicted"/>
<comment type="caution">
    <text evidence="2">The sequence shown here is derived from an EMBL/GenBank/DDBJ whole genome shotgun (WGS) entry which is preliminary data.</text>
</comment>
<keyword evidence="3" id="KW-1185">Reference proteome</keyword>
<protein>
    <submittedName>
        <fullName evidence="2">Uncharacterized protein</fullName>
    </submittedName>
</protein>